<keyword evidence="4" id="KW-1185">Reference proteome</keyword>
<dbReference type="InterPro" id="IPR011008">
    <property type="entry name" value="Dimeric_a/b-barrel"/>
</dbReference>
<protein>
    <recommendedName>
        <fullName evidence="2">Stress-response A/B barrel domain-containing protein</fullName>
    </recommendedName>
</protein>
<comment type="subunit">
    <text evidence="1">Homodimer.</text>
</comment>
<dbReference type="SMART" id="SM00886">
    <property type="entry name" value="Dabb"/>
    <property type="match status" value="1"/>
</dbReference>
<accession>A0A498KEB4</accession>
<dbReference type="PANTHER" id="PTHR33178:SF4">
    <property type="entry name" value="EXPRESSED PROTEIN"/>
    <property type="match status" value="1"/>
</dbReference>
<comment type="caution">
    <text evidence="3">The sequence shown here is derived from an EMBL/GenBank/DDBJ whole genome shotgun (WGS) entry which is preliminary data.</text>
</comment>
<dbReference type="PROSITE" id="PS51502">
    <property type="entry name" value="S_R_A_B_BARREL"/>
    <property type="match status" value="1"/>
</dbReference>
<dbReference type="InterPro" id="IPR044662">
    <property type="entry name" value="HS1/DABB1-like"/>
</dbReference>
<sequence>MGSAVELAKNIMGEFKHLVIVKFKEDVVVEGILKDLEKMVAEIDAVKSFEWGQDLESPEMLRQGFTHAFLTTFDKKEDYTVFVGHPKHQEFSATFSTVLEKIVLLDFPATLVKPPPKAPAEEPPATLNDQNAVHLDMQASKKICLLHPVLLVLHFWLTTSISQNASTTICDKLNTQTPISRPNSTAFSRLNRIFVCKSQKLYHSDRTSINLFPISYTNYKCKSLINSNPSCSSPLQYAHPKLRSPSFRPPRQSNSLLLYNCSNKNLAPSIHFQNVTCLPACGASSKIQEPKLDGLTLSSCILFHDQTKLDMGFHPRDLNCSCYSRVYETPSHGNNEGYGLKTRMSFDIPDHVPNICDECQKPNGNCGAGLRCVCHPKECKNKVISKGGSITSSGNILFSFAYSSSSDGFGSLKQES</sequence>
<dbReference type="InterPro" id="IPR013097">
    <property type="entry name" value="Dabb"/>
</dbReference>
<dbReference type="SUPFAM" id="SSF54909">
    <property type="entry name" value="Dimeric alpha+beta barrel"/>
    <property type="match status" value="1"/>
</dbReference>
<evidence type="ECO:0000256" key="1">
    <source>
        <dbReference type="ARBA" id="ARBA00011738"/>
    </source>
</evidence>
<gene>
    <name evidence="3" type="ORF">DVH24_039008</name>
</gene>
<dbReference type="PANTHER" id="PTHR33178">
    <property type="match status" value="1"/>
</dbReference>
<evidence type="ECO:0000313" key="3">
    <source>
        <dbReference type="EMBL" id="RXI04734.1"/>
    </source>
</evidence>
<feature type="domain" description="Stress-response A/B barrel" evidence="2">
    <location>
        <begin position="15"/>
        <end position="107"/>
    </location>
</feature>
<name>A0A498KEB4_MALDO</name>
<evidence type="ECO:0000259" key="2">
    <source>
        <dbReference type="PROSITE" id="PS51502"/>
    </source>
</evidence>
<reference evidence="3 4" key="1">
    <citation type="submission" date="2018-10" db="EMBL/GenBank/DDBJ databases">
        <title>A high-quality apple genome assembly.</title>
        <authorList>
            <person name="Hu J."/>
        </authorList>
    </citation>
    <scope>NUCLEOTIDE SEQUENCE [LARGE SCALE GENOMIC DNA]</scope>
    <source>
        <strain evidence="4">cv. HFTH1</strain>
        <tissue evidence="3">Young leaf</tissue>
    </source>
</reference>
<dbReference type="Proteomes" id="UP000290289">
    <property type="component" value="Chromosome 3"/>
</dbReference>
<organism evidence="3 4">
    <name type="scientific">Malus domestica</name>
    <name type="common">Apple</name>
    <name type="synonym">Pyrus malus</name>
    <dbReference type="NCBI Taxonomy" id="3750"/>
    <lineage>
        <taxon>Eukaryota</taxon>
        <taxon>Viridiplantae</taxon>
        <taxon>Streptophyta</taxon>
        <taxon>Embryophyta</taxon>
        <taxon>Tracheophyta</taxon>
        <taxon>Spermatophyta</taxon>
        <taxon>Magnoliopsida</taxon>
        <taxon>eudicotyledons</taxon>
        <taxon>Gunneridae</taxon>
        <taxon>Pentapetalae</taxon>
        <taxon>rosids</taxon>
        <taxon>fabids</taxon>
        <taxon>Rosales</taxon>
        <taxon>Rosaceae</taxon>
        <taxon>Amygdaloideae</taxon>
        <taxon>Maleae</taxon>
        <taxon>Malus</taxon>
    </lineage>
</organism>
<dbReference type="EMBL" id="RDQH01000329">
    <property type="protein sequence ID" value="RXI04734.1"/>
    <property type="molecule type" value="Genomic_DNA"/>
</dbReference>
<dbReference type="AlphaFoldDB" id="A0A498KEB4"/>
<proteinExistence type="predicted"/>
<dbReference type="Gene3D" id="3.30.70.100">
    <property type="match status" value="1"/>
</dbReference>
<evidence type="ECO:0000313" key="4">
    <source>
        <dbReference type="Proteomes" id="UP000290289"/>
    </source>
</evidence>
<dbReference type="Pfam" id="PF07876">
    <property type="entry name" value="Dabb"/>
    <property type="match status" value="1"/>
</dbReference>